<protein>
    <submittedName>
        <fullName evidence="2">Trans-feruloyl-CoA synthase</fullName>
    </submittedName>
</protein>
<sequence length="615" mass="66002">MTDSTIRPVRLWTPQIEWEERADGAILVWQKDALGVYPARMSDRIAHWAESAPGRLWMAERNENGAWHGVTYAELAGHVQAIGQGLLDLGLGPERPLLILSRNSVGHALVALGAQHAGIPSAAISPAYSLASGELGKLTAVRDQITPGAVYAEDADAFSAALGGVLAGLPVIGRAGPVTLTLDALLATTPGSSLREAHEATGPDTVAKFMFTSGTTGTPKAVITTQRMLCANAEQSTDCFAYLRDEPPVVLDWSPWNHVAGGNKVFNVTLYNGGTLYIDGGRPTREAFGQTIANLREIRPTWYWNVPFGYEMLAEAMEADPALARNFFHDLKVMFYAGAAMGRHTWDKLDGLSKQLHGQRVLLTSGLGSTETAPFAIFNTDPASEAGNVGLPARDLVLKLVPVEDKWEARVKGPNITPGYWRNPELTAEVFDDEGFYCLGDALRFAVPGDPSKGFFFDGRVAENFKMSTGTWVGVGALRAKLIDAMGGLIRDTVILGEGQDALSALLVPFRPAIERLVPGGASLDEPALLAHPTLRGALAERLAAYNATNRGMSLRITRAMLIDQPLSFEKGEVTDKGSVNQRAVRNGRPDLAERLASDGAEVILPKAPEDALHG</sequence>
<dbReference type="Pfam" id="PF00501">
    <property type="entry name" value="AMP-binding"/>
    <property type="match status" value="1"/>
</dbReference>
<evidence type="ECO:0000313" key="3">
    <source>
        <dbReference type="Proteomes" id="UP000199502"/>
    </source>
</evidence>
<dbReference type="Proteomes" id="UP000199502">
    <property type="component" value="Unassembled WGS sequence"/>
</dbReference>
<dbReference type="EMBL" id="FMVT01000002">
    <property type="protein sequence ID" value="SCY08700.1"/>
    <property type="molecule type" value="Genomic_DNA"/>
</dbReference>
<dbReference type="InterPro" id="IPR042099">
    <property type="entry name" value="ANL_N_sf"/>
</dbReference>
<dbReference type="Gene3D" id="3.40.50.12780">
    <property type="entry name" value="N-terminal domain of ligase-like"/>
    <property type="match status" value="1"/>
</dbReference>
<dbReference type="GO" id="GO:0016405">
    <property type="term" value="F:CoA-ligase activity"/>
    <property type="evidence" value="ECO:0007669"/>
    <property type="project" value="TreeGrafter"/>
</dbReference>
<keyword evidence="3" id="KW-1185">Reference proteome</keyword>
<name>A0A1G5D2L0_9RHOB</name>
<accession>A0A1G5D2L0</accession>
<gene>
    <name evidence="2" type="ORF">SAMN05660710_00625</name>
</gene>
<reference evidence="2 3" key="1">
    <citation type="submission" date="2016-10" db="EMBL/GenBank/DDBJ databases">
        <authorList>
            <person name="de Groot N.N."/>
        </authorList>
    </citation>
    <scope>NUCLEOTIDE SEQUENCE [LARGE SCALE GENOMIC DNA]</scope>
    <source>
        <strain evidence="2 3">CGMCC 1.8925</strain>
    </source>
</reference>
<feature type="domain" description="AMP-dependent synthetase/ligase" evidence="1">
    <location>
        <begin position="47"/>
        <end position="421"/>
    </location>
</feature>
<dbReference type="SUPFAM" id="SSF56801">
    <property type="entry name" value="Acetyl-CoA synthetase-like"/>
    <property type="match status" value="1"/>
</dbReference>
<dbReference type="PANTHER" id="PTHR24096">
    <property type="entry name" value="LONG-CHAIN-FATTY-ACID--COA LIGASE"/>
    <property type="match status" value="1"/>
</dbReference>
<dbReference type="PANTHER" id="PTHR24096:SF420">
    <property type="entry name" value="LONG-CHAIN-FATTY-ACID--COA LIGASE-RELATED"/>
    <property type="match status" value="1"/>
</dbReference>
<dbReference type="PROSITE" id="PS00455">
    <property type="entry name" value="AMP_BINDING"/>
    <property type="match status" value="1"/>
</dbReference>
<evidence type="ECO:0000313" key="2">
    <source>
        <dbReference type="EMBL" id="SCY08700.1"/>
    </source>
</evidence>
<dbReference type="RefSeq" id="WP_090740179.1">
    <property type="nucleotide sequence ID" value="NZ_FMVT01000002.1"/>
</dbReference>
<proteinExistence type="predicted"/>
<dbReference type="AlphaFoldDB" id="A0A1G5D2L0"/>
<dbReference type="OrthoDB" id="9803968at2"/>
<dbReference type="InterPro" id="IPR020845">
    <property type="entry name" value="AMP-binding_CS"/>
</dbReference>
<evidence type="ECO:0000259" key="1">
    <source>
        <dbReference type="Pfam" id="PF00501"/>
    </source>
</evidence>
<organism evidence="2 3">
    <name type="scientific">Paracoccus tibetensis</name>
    <dbReference type="NCBI Taxonomy" id="336292"/>
    <lineage>
        <taxon>Bacteria</taxon>
        <taxon>Pseudomonadati</taxon>
        <taxon>Pseudomonadota</taxon>
        <taxon>Alphaproteobacteria</taxon>
        <taxon>Rhodobacterales</taxon>
        <taxon>Paracoccaceae</taxon>
        <taxon>Paracoccus</taxon>
    </lineage>
</organism>
<dbReference type="InterPro" id="IPR000873">
    <property type="entry name" value="AMP-dep_synth/lig_dom"/>
</dbReference>
<dbReference type="STRING" id="336292.SAMN05660710_00625"/>